<evidence type="ECO:0000256" key="3">
    <source>
        <dbReference type="ARBA" id="ARBA00022475"/>
    </source>
</evidence>
<dbReference type="PANTHER" id="PTHR30489:SF0">
    <property type="entry name" value="LIPOPROTEIN-RELEASING SYSTEM TRANSMEMBRANE PROTEIN LOLE"/>
    <property type="match status" value="1"/>
</dbReference>
<comment type="subcellular location">
    <subcellularLocation>
        <location evidence="1">Cell membrane</location>
        <topology evidence="1">Multi-pass membrane protein</topology>
    </subcellularLocation>
</comment>
<dbReference type="RefSeq" id="WP_209769672.1">
    <property type="nucleotide sequence ID" value="NZ_JAGINP010000020.1"/>
</dbReference>
<dbReference type="PANTHER" id="PTHR30489">
    <property type="entry name" value="LIPOPROTEIN-RELEASING SYSTEM TRANSMEMBRANE PROTEIN LOLE"/>
    <property type="match status" value="1"/>
</dbReference>
<keyword evidence="6 7" id="KW-0472">Membrane</keyword>
<feature type="transmembrane region" description="Helical" evidence="7">
    <location>
        <begin position="317"/>
        <end position="342"/>
    </location>
</feature>
<keyword evidence="5 7" id="KW-1133">Transmembrane helix</keyword>
<evidence type="ECO:0000256" key="7">
    <source>
        <dbReference type="SAM" id="Phobius"/>
    </source>
</evidence>
<dbReference type="InterPro" id="IPR003838">
    <property type="entry name" value="ABC3_permease_C"/>
</dbReference>
<feature type="transmembrane region" description="Helical" evidence="7">
    <location>
        <begin position="20"/>
        <end position="42"/>
    </location>
</feature>
<proteinExistence type="inferred from homology"/>
<evidence type="ECO:0000313" key="10">
    <source>
        <dbReference type="Proteomes" id="UP000781958"/>
    </source>
</evidence>
<reference evidence="9 10" key="1">
    <citation type="submission" date="2021-03" db="EMBL/GenBank/DDBJ databases">
        <title>Genomic Encyclopedia of Type Strains, Phase III (KMG-III): the genomes of soil and plant-associated and newly described type strains.</title>
        <authorList>
            <person name="Whitman W."/>
        </authorList>
    </citation>
    <scope>NUCLEOTIDE SEQUENCE [LARGE SCALE GENOMIC DNA]</scope>
    <source>
        <strain evidence="9 10">IMMIB AFH-6</strain>
    </source>
</reference>
<comment type="caution">
    <text evidence="9">The sequence shown here is derived from an EMBL/GenBank/DDBJ whole genome shotgun (WGS) entry which is preliminary data.</text>
</comment>
<evidence type="ECO:0000256" key="6">
    <source>
        <dbReference type="ARBA" id="ARBA00023136"/>
    </source>
</evidence>
<dbReference type="Proteomes" id="UP000781958">
    <property type="component" value="Unassembled WGS sequence"/>
</dbReference>
<organism evidence="9 10">
    <name type="scientific">Azospirillum rugosum</name>
    <dbReference type="NCBI Taxonomy" id="416170"/>
    <lineage>
        <taxon>Bacteria</taxon>
        <taxon>Pseudomonadati</taxon>
        <taxon>Pseudomonadota</taxon>
        <taxon>Alphaproteobacteria</taxon>
        <taxon>Rhodospirillales</taxon>
        <taxon>Azospirillaceae</taxon>
        <taxon>Azospirillum</taxon>
    </lineage>
</organism>
<evidence type="ECO:0000256" key="4">
    <source>
        <dbReference type="ARBA" id="ARBA00022692"/>
    </source>
</evidence>
<evidence type="ECO:0000256" key="2">
    <source>
        <dbReference type="ARBA" id="ARBA00005236"/>
    </source>
</evidence>
<evidence type="ECO:0000256" key="1">
    <source>
        <dbReference type="ARBA" id="ARBA00004651"/>
    </source>
</evidence>
<keyword evidence="4 7" id="KW-0812">Transmembrane</keyword>
<dbReference type="EMBL" id="JAGINP010000020">
    <property type="protein sequence ID" value="MBP2295256.1"/>
    <property type="molecule type" value="Genomic_DNA"/>
</dbReference>
<name>A0ABS4SRS1_9PROT</name>
<keyword evidence="3" id="KW-1003">Cell membrane</keyword>
<protein>
    <submittedName>
        <fullName evidence="9">ABC transport system permease protein</fullName>
    </submittedName>
</protein>
<gene>
    <name evidence="9" type="ORF">J2851_005059</name>
</gene>
<evidence type="ECO:0000259" key="8">
    <source>
        <dbReference type="Pfam" id="PF02687"/>
    </source>
</evidence>
<comment type="similarity">
    <text evidence="2">Belongs to the ABC-4 integral membrane protein family. LolC/E subfamily.</text>
</comment>
<feature type="transmembrane region" description="Helical" evidence="7">
    <location>
        <begin position="370"/>
        <end position="390"/>
    </location>
</feature>
<feature type="domain" description="ABC3 transporter permease C-terminal" evidence="8">
    <location>
        <begin position="278"/>
        <end position="397"/>
    </location>
</feature>
<accession>A0ABS4SRS1</accession>
<evidence type="ECO:0000313" key="9">
    <source>
        <dbReference type="EMBL" id="MBP2295256.1"/>
    </source>
</evidence>
<keyword evidence="10" id="KW-1185">Reference proteome</keyword>
<dbReference type="InterPro" id="IPR051447">
    <property type="entry name" value="Lipoprotein-release_system"/>
</dbReference>
<evidence type="ECO:0000256" key="5">
    <source>
        <dbReference type="ARBA" id="ARBA00022989"/>
    </source>
</evidence>
<sequence>MKALRHIPRLALRDFAHEAAISACIVGALAAVLAPLLVLFGLKYGVIDTIARRLVEDPHNRELILVGSGMFTAHWIESLRDRPDVSFAMAETRRLSASFNRLENPATGAQASAVGMVPSGPGEPLIPSGSVPASDLELTLSSRTAQRLGVGAGDMVRAVIERLNNGGAEAVEWNGRVRAVVPEAALGGDSAFVTLPLLVAIEDFRDGMAVERFGWPGVPRGTGERVFPRFRLYARSIYDVAALRDSLFSQEVELRSRAEEVEVMQALDANLTRVFWTVAVLGSAGFAAALAASLVAGVERKRRDLSVLRLIGFPGRAIVAFPLCQALLIGMAGSLLAGVAYAGVAMGLNSYFAASLQMGEFVCRLLPEHFVTATAVTLACALAAASWAGIRAARIQPAEGLRDV</sequence>
<feature type="transmembrane region" description="Helical" evidence="7">
    <location>
        <begin position="274"/>
        <end position="296"/>
    </location>
</feature>
<dbReference type="Pfam" id="PF02687">
    <property type="entry name" value="FtsX"/>
    <property type="match status" value="1"/>
</dbReference>